<keyword evidence="2" id="KW-0472">Membrane</keyword>
<protein>
    <submittedName>
        <fullName evidence="4">Uncharacterized protein</fullName>
    </submittedName>
</protein>
<reference evidence="4 5" key="1">
    <citation type="submission" date="2024-04" db="EMBL/GenBank/DDBJ databases">
        <title>Phyllosticta paracitricarpa is synonymous to the EU quarantine fungus P. citricarpa based on phylogenomic analyses.</title>
        <authorList>
            <consortium name="Lawrence Berkeley National Laboratory"/>
            <person name="Van Ingen-Buijs V.A."/>
            <person name="Van Westerhoven A.C."/>
            <person name="Haridas S."/>
            <person name="Skiadas P."/>
            <person name="Martin F."/>
            <person name="Groenewald J.Z."/>
            <person name="Crous P.W."/>
            <person name="Seidl M.F."/>
        </authorList>
    </citation>
    <scope>NUCLEOTIDE SEQUENCE [LARGE SCALE GENOMIC DNA]</scope>
    <source>
        <strain evidence="4 5">CBS 123374</strain>
    </source>
</reference>
<gene>
    <name evidence="4" type="ORF">HDK90DRAFT_103959</name>
</gene>
<feature type="signal peptide" evidence="3">
    <location>
        <begin position="1"/>
        <end position="23"/>
    </location>
</feature>
<evidence type="ECO:0000313" key="4">
    <source>
        <dbReference type="EMBL" id="KAK8223800.1"/>
    </source>
</evidence>
<dbReference type="EMBL" id="JBBWRZ010000013">
    <property type="protein sequence ID" value="KAK8223800.1"/>
    <property type="molecule type" value="Genomic_DNA"/>
</dbReference>
<organism evidence="4 5">
    <name type="scientific">Phyllosticta capitalensis</name>
    <dbReference type="NCBI Taxonomy" id="121624"/>
    <lineage>
        <taxon>Eukaryota</taxon>
        <taxon>Fungi</taxon>
        <taxon>Dikarya</taxon>
        <taxon>Ascomycota</taxon>
        <taxon>Pezizomycotina</taxon>
        <taxon>Dothideomycetes</taxon>
        <taxon>Dothideomycetes incertae sedis</taxon>
        <taxon>Botryosphaeriales</taxon>
        <taxon>Phyllostictaceae</taxon>
        <taxon>Phyllosticta</taxon>
    </lineage>
</organism>
<evidence type="ECO:0000256" key="1">
    <source>
        <dbReference type="SAM" id="MobiDB-lite"/>
    </source>
</evidence>
<name>A0ABR1YBI6_9PEZI</name>
<feature type="region of interest" description="Disordered" evidence="1">
    <location>
        <begin position="305"/>
        <end position="325"/>
    </location>
</feature>
<feature type="compositionally biased region" description="Acidic residues" evidence="1">
    <location>
        <begin position="306"/>
        <end position="319"/>
    </location>
</feature>
<dbReference type="Proteomes" id="UP001492380">
    <property type="component" value="Unassembled WGS sequence"/>
</dbReference>
<comment type="caution">
    <text evidence="4">The sequence shown here is derived from an EMBL/GenBank/DDBJ whole genome shotgun (WGS) entry which is preliminary data.</text>
</comment>
<keyword evidence="3" id="KW-0732">Signal</keyword>
<feature type="transmembrane region" description="Helical" evidence="2">
    <location>
        <begin position="261"/>
        <end position="281"/>
    </location>
</feature>
<accession>A0ABR1YBI6</accession>
<proteinExistence type="predicted"/>
<evidence type="ECO:0000256" key="2">
    <source>
        <dbReference type="SAM" id="Phobius"/>
    </source>
</evidence>
<keyword evidence="2" id="KW-1133">Transmembrane helix</keyword>
<evidence type="ECO:0000313" key="5">
    <source>
        <dbReference type="Proteomes" id="UP001492380"/>
    </source>
</evidence>
<feature type="chain" id="PRO_5046502516" evidence="3">
    <location>
        <begin position="24"/>
        <end position="325"/>
    </location>
</feature>
<keyword evidence="5" id="KW-1185">Reference proteome</keyword>
<keyword evidence="2" id="KW-0812">Transmembrane</keyword>
<sequence>MSRAMLLSVVLVFFVLLALPVCSLPVSHLHRDGRRNRRILDPAFHPEHGRIISPRHLVLKVDCPDCPLGDLVSDDDWNQKDATLIYDLVIPERISQQVLWKAPEPRQPGVHTNFYPPGPFIGATPFTRGVNVVGPPSLTVDDYLAGDSNYVPLEVPGIVGAVSIPNRFGWNITRVSYINGLCYANGPGQQDLTNVPVAFVYLLHRPNEQMEIIWWELQDVNEFRVDTSVPKMPPLLDRKLLHDNRAWLQPQCDCRNLSDQMARWLVFGVLAVVMLIVGAYFEGRVVQGRDQGGCCDCEIGKSDLDSCTDSDSVDEELEERLERHP</sequence>
<evidence type="ECO:0000256" key="3">
    <source>
        <dbReference type="SAM" id="SignalP"/>
    </source>
</evidence>